<comment type="caution">
    <text evidence="1">The sequence shown here is derived from an EMBL/GenBank/DDBJ whole genome shotgun (WGS) entry which is preliminary data.</text>
</comment>
<name>A0A9Q4DKS1_ACTPL</name>
<evidence type="ECO:0000313" key="1">
    <source>
        <dbReference type="EMBL" id="MCY6524915.1"/>
    </source>
</evidence>
<dbReference type="EMBL" id="JAPQFC010000656">
    <property type="protein sequence ID" value="MCY6524915.1"/>
    <property type="molecule type" value="Genomic_DNA"/>
</dbReference>
<gene>
    <name evidence="1" type="ORF">OYG11_11955</name>
</gene>
<sequence length="77" mass="9113">FNDFLSFIVHLSIIRLSRQRQHFLAPLPGREFFCPWRFNDIHILISHHSFISRLSWKILHFLASFGSLSFVISTISL</sequence>
<evidence type="ECO:0000313" key="2">
    <source>
        <dbReference type="Proteomes" id="UP001077788"/>
    </source>
</evidence>
<feature type="non-terminal residue" evidence="1">
    <location>
        <position position="1"/>
    </location>
</feature>
<reference evidence="1" key="2">
    <citation type="submission" date="2022-12" db="EMBL/GenBank/DDBJ databases">
        <authorList>
            <person name="Kardos G."/>
            <person name="Sarkozi R."/>
            <person name="Laczko L."/>
            <person name="Marton S."/>
            <person name="Makrai L."/>
            <person name="Banyai K."/>
            <person name="Fodor L."/>
        </authorList>
    </citation>
    <scope>NUCLEOTIDE SEQUENCE</scope>
    <source>
        <strain evidence="1">84/14</strain>
    </source>
</reference>
<protein>
    <submittedName>
        <fullName evidence="1">Uncharacterized protein</fullName>
    </submittedName>
</protein>
<dbReference type="AlphaFoldDB" id="A0A9Q4DKS1"/>
<proteinExistence type="predicted"/>
<accession>A0A9Q4DKS1</accession>
<reference evidence="1" key="1">
    <citation type="journal article" date="2021" name="Vet Sci">
        <title>O-Serogroups and Pathovirotypes of Escherichia coli Isolated from Post-Weaning Piglets Showing Diarrhoea and/or Oedema in South Korea.</title>
        <authorList>
            <person name="Byun J.W."/>
            <person name="Moon B.Y."/>
            <person name="Do K.H."/>
            <person name="Lee K."/>
            <person name="Lee H.Y."/>
            <person name="Kim W.I."/>
            <person name="So B."/>
            <person name="Lee W.K."/>
        </authorList>
    </citation>
    <scope>NUCLEOTIDE SEQUENCE</scope>
    <source>
        <strain evidence="1">84/14</strain>
    </source>
</reference>
<dbReference type="Proteomes" id="UP001077788">
    <property type="component" value="Unassembled WGS sequence"/>
</dbReference>
<dbReference type="RefSeq" id="WP_267992119.1">
    <property type="nucleotide sequence ID" value="NZ_JAPQFC010000656.1"/>
</dbReference>
<organism evidence="1 2">
    <name type="scientific">Actinobacillus pleuropneumoniae</name>
    <name type="common">Haemophilus pleuropneumoniae</name>
    <dbReference type="NCBI Taxonomy" id="715"/>
    <lineage>
        <taxon>Bacteria</taxon>
        <taxon>Pseudomonadati</taxon>
        <taxon>Pseudomonadota</taxon>
        <taxon>Gammaproteobacteria</taxon>
        <taxon>Pasteurellales</taxon>
        <taxon>Pasteurellaceae</taxon>
        <taxon>Actinobacillus</taxon>
    </lineage>
</organism>